<feature type="domain" description="Large ribosomal subunit protein bL25 beta" evidence="8">
    <location>
        <begin position="95"/>
        <end position="179"/>
    </location>
</feature>
<dbReference type="GO" id="GO:0006412">
    <property type="term" value="P:translation"/>
    <property type="evidence" value="ECO:0007669"/>
    <property type="project" value="UniProtKB-UniRule"/>
</dbReference>
<keyword evidence="4 5" id="KW-0687">Ribonucleoprotein</keyword>
<evidence type="ECO:0000256" key="5">
    <source>
        <dbReference type="HAMAP-Rule" id="MF_01334"/>
    </source>
</evidence>
<dbReference type="Gene3D" id="2.170.120.20">
    <property type="entry name" value="Ribosomal protein L25, beta domain"/>
    <property type="match status" value="1"/>
</dbReference>
<dbReference type="NCBIfam" id="TIGR00731">
    <property type="entry name" value="bL25_bact_ctc"/>
    <property type="match status" value="1"/>
</dbReference>
<gene>
    <name evidence="5" type="primary">rplY</name>
    <name evidence="5" type="synonym">ctc</name>
    <name evidence="9" type="ORF">COX28_02655</name>
</gene>
<keyword evidence="1 5" id="KW-0699">rRNA-binding</keyword>
<dbReference type="GO" id="GO:0008097">
    <property type="term" value="F:5S rRNA binding"/>
    <property type="evidence" value="ECO:0007669"/>
    <property type="project" value="InterPro"/>
</dbReference>
<comment type="similarity">
    <text evidence="5">Belongs to the bacterial ribosomal protein bL25 family. CTC subfamily.</text>
</comment>
<feature type="domain" description="Large ribosomal subunit protein bL25 L25" evidence="7">
    <location>
        <begin position="21"/>
        <end position="87"/>
    </location>
</feature>
<evidence type="ECO:0000259" key="8">
    <source>
        <dbReference type="Pfam" id="PF14693"/>
    </source>
</evidence>
<feature type="region of interest" description="Disordered" evidence="6">
    <location>
        <begin position="186"/>
        <end position="223"/>
    </location>
</feature>
<evidence type="ECO:0000256" key="1">
    <source>
        <dbReference type="ARBA" id="ARBA00022730"/>
    </source>
</evidence>
<proteinExistence type="inferred from homology"/>
<dbReference type="HAMAP" id="MF_01334">
    <property type="entry name" value="Ribosomal_bL25_CTC"/>
    <property type="match status" value="1"/>
</dbReference>
<dbReference type="Gene3D" id="2.40.240.10">
    <property type="entry name" value="Ribosomal Protein L25, Chain P"/>
    <property type="match status" value="1"/>
</dbReference>
<comment type="function">
    <text evidence="5">This is one of the proteins that binds to the 5S RNA in the ribosome where it forms part of the central protuberance.</text>
</comment>
<dbReference type="InterPro" id="IPR020056">
    <property type="entry name" value="Rbsml_bL25/Gln-tRNA_synth_N"/>
</dbReference>
<name>A0A2G9Z6P6_9BACT</name>
<dbReference type="InterPro" id="IPR029751">
    <property type="entry name" value="Ribosomal_L25_dom"/>
</dbReference>
<comment type="caution">
    <text evidence="9">The sequence shown here is derived from an EMBL/GenBank/DDBJ whole genome shotgun (WGS) entry which is preliminary data.</text>
</comment>
<dbReference type="CDD" id="cd00495">
    <property type="entry name" value="Ribosomal_L25_TL5_CTC"/>
    <property type="match status" value="1"/>
</dbReference>
<dbReference type="InterPro" id="IPR020930">
    <property type="entry name" value="Ribosomal_uL5_bac-type"/>
</dbReference>
<dbReference type="Proteomes" id="UP000231235">
    <property type="component" value="Unassembled WGS sequence"/>
</dbReference>
<dbReference type="Pfam" id="PF01386">
    <property type="entry name" value="Ribosomal_L25p"/>
    <property type="match status" value="1"/>
</dbReference>
<accession>A0A2G9Z6P6</accession>
<organism evidence="9 10">
    <name type="scientific">Candidatus Kuenenbacteria bacterium CG23_combo_of_CG06-09_8_20_14_all_39_39</name>
    <dbReference type="NCBI Taxonomy" id="1974623"/>
    <lineage>
        <taxon>Bacteria</taxon>
        <taxon>Candidatus Kueneniibacteriota</taxon>
    </lineage>
</organism>
<dbReference type="PANTHER" id="PTHR33284">
    <property type="entry name" value="RIBOSOMAL PROTEIN L25/GLN-TRNA SYNTHETASE, ANTI-CODON-BINDING DOMAIN-CONTAINING PROTEIN"/>
    <property type="match status" value="1"/>
</dbReference>
<keyword evidence="3 5" id="KW-0689">Ribosomal protein</keyword>
<evidence type="ECO:0000313" key="9">
    <source>
        <dbReference type="EMBL" id="PIP28819.1"/>
    </source>
</evidence>
<evidence type="ECO:0000259" key="7">
    <source>
        <dbReference type="Pfam" id="PF01386"/>
    </source>
</evidence>
<evidence type="ECO:0000256" key="6">
    <source>
        <dbReference type="SAM" id="MobiDB-lite"/>
    </source>
</evidence>
<dbReference type="PANTHER" id="PTHR33284:SF1">
    <property type="entry name" value="RIBOSOMAL PROTEIN L25_GLN-TRNA SYNTHETASE, ANTI-CODON-BINDING DOMAIN-CONTAINING PROTEIN"/>
    <property type="match status" value="1"/>
</dbReference>
<reference evidence="9 10" key="1">
    <citation type="submission" date="2017-09" db="EMBL/GenBank/DDBJ databases">
        <title>Depth-based differentiation of microbial function through sediment-hosted aquifers and enrichment of novel symbionts in the deep terrestrial subsurface.</title>
        <authorList>
            <person name="Probst A.J."/>
            <person name="Ladd B."/>
            <person name="Jarett J.K."/>
            <person name="Geller-Mcgrath D.E."/>
            <person name="Sieber C.M."/>
            <person name="Emerson J.B."/>
            <person name="Anantharaman K."/>
            <person name="Thomas B.C."/>
            <person name="Malmstrom R."/>
            <person name="Stieglmeier M."/>
            <person name="Klingl A."/>
            <person name="Woyke T."/>
            <person name="Ryan C.M."/>
            <person name="Banfield J.F."/>
        </authorList>
    </citation>
    <scope>NUCLEOTIDE SEQUENCE [LARGE SCALE GENOMIC DNA]</scope>
    <source>
        <strain evidence="9">CG23_combo_of_CG06-09_8_20_14_all_39_39</strain>
    </source>
</reference>
<evidence type="ECO:0000313" key="10">
    <source>
        <dbReference type="Proteomes" id="UP000231235"/>
    </source>
</evidence>
<protein>
    <recommendedName>
        <fullName evidence="5">Large ribosomal subunit protein bL25</fullName>
    </recommendedName>
    <alternativeName>
        <fullName evidence="5">General stress protein CTC</fullName>
    </alternativeName>
</protein>
<dbReference type="EMBL" id="PCRX01000048">
    <property type="protein sequence ID" value="PIP28819.1"/>
    <property type="molecule type" value="Genomic_DNA"/>
</dbReference>
<dbReference type="Pfam" id="PF14693">
    <property type="entry name" value="Ribosomal_TL5_C"/>
    <property type="match status" value="1"/>
</dbReference>
<dbReference type="InterPro" id="IPR020057">
    <property type="entry name" value="Ribosomal_bL25_b-dom"/>
</dbReference>
<dbReference type="GO" id="GO:0003735">
    <property type="term" value="F:structural constituent of ribosome"/>
    <property type="evidence" value="ECO:0007669"/>
    <property type="project" value="InterPro"/>
</dbReference>
<evidence type="ECO:0000256" key="4">
    <source>
        <dbReference type="ARBA" id="ARBA00023274"/>
    </source>
</evidence>
<dbReference type="GO" id="GO:0022625">
    <property type="term" value="C:cytosolic large ribosomal subunit"/>
    <property type="evidence" value="ECO:0007669"/>
    <property type="project" value="TreeGrafter"/>
</dbReference>
<evidence type="ECO:0000256" key="3">
    <source>
        <dbReference type="ARBA" id="ARBA00022980"/>
    </source>
</evidence>
<dbReference type="AlphaFoldDB" id="A0A2G9Z6P6"/>
<dbReference type="InterPro" id="IPR037121">
    <property type="entry name" value="Ribosomal_bL25_C"/>
</dbReference>
<dbReference type="InterPro" id="IPR011035">
    <property type="entry name" value="Ribosomal_bL25/Gln-tRNA_synth"/>
</dbReference>
<dbReference type="SUPFAM" id="SSF50715">
    <property type="entry name" value="Ribosomal protein L25-like"/>
    <property type="match status" value="1"/>
</dbReference>
<comment type="subunit">
    <text evidence="5">Part of the 50S ribosomal subunit; part of the 5S rRNA/L5/L18/L25 subcomplex. Contacts the 5S rRNA. Binds to the 5S rRNA independently of L5 and L18.</text>
</comment>
<keyword evidence="2 5" id="KW-0694">RNA-binding</keyword>
<sequence length="223" mass="25053">MSKIKLNARQRGKEKQGLGKEIPAVVYGPNSENINLAIDAKEFNKAYHQAGESTLIELAVENQEPIKVLIHAVQRNPVNDQYIHVDFYQLAMNKKLVVEVELRFTGIEEVEKASQGEVTRNMDVLEVECLPKNLVKEIEVDIRKKLKEIGDVLNAKDIKLPAGLVLVTDPEASIISVQKIKEEIFEEPKKEEAPAAGETEEKKEEVQEGDTKPEGNKKEDKTT</sequence>
<dbReference type="InterPro" id="IPR001021">
    <property type="entry name" value="Ribosomal_bL25_long"/>
</dbReference>
<evidence type="ECO:0000256" key="2">
    <source>
        <dbReference type="ARBA" id="ARBA00022884"/>
    </source>
</evidence>